<sequence>MSPKLVFDPETQIPLLTGKKVFVTGGTAGIGAETVRALAKRKPAAVYFTGRSESSAEKLMEKIRKDGCDTPLHFIKLELSSLASVKDGAKKFLDIQKDSPGGGRLDILICNAGIMNIPASTSVDGYELEWATNHMGHALLIQLFLPLLRSTVSRPPIPGTESDVRIIILSSLAAAMTFGPMATFETRKEPNIATGFMSQKQNYMYSKLANLYYANELARREAGNGILTVTVHPGVVGTGLVENQGFLSRMVIKVTNPTLLTPEQGAWSQLWCVGTPRANGDGEQGVVNGKVYEPVGKVLAALTKGKYCKDADAAKKLYEWTDKELEGWLKD</sequence>
<dbReference type="GO" id="GO:0016491">
    <property type="term" value="F:oxidoreductase activity"/>
    <property type="evidence" value="ECO:0007669"/>
    <property type="project" value="UniProtKB-KW"/>
</dbReference>
<dbReference type="Pfam" id="PF00106">
    <property type="entry name" value="adh_short"/>
    <property type="match status" value="1"/>
</dbReference>
<dbReference type="Proteomes" id="UP001201980">
    <property type="component" value="Unassembled WGS sequence"/>
</dbReference>
<accession>A0AAD5WVZ9</accession>
<comment type="similarity">
    <text evidence="1">Belongs to the short-chain dehydrogenases/reductases (SDR) family.</text>
</comment>
<dbReference type="InterPro" id="IPR036291">
    <property type="entry name" value="NAD(P)-bd_dom_sf"/>
</dbReference>
<evidence type="ECO:0000256" key="1">
    <source>
        <dbReference type="ARBA" id="ARBA00006484"/>
    </source>
</evidence>
<gene>
    <name evidence="3" type="ORF">MKZ38_008821</name>
</gene>
<dbReference type="PRINTS" id="PR00081">
    <property type="entry name" value="GDHRDH"/>
</dbReference>
<evidence type="ECO:0000256" key="2">
    <source>
        <dbReference type="ARBA" id="ARBA00023002"/>
    </source>
</evidence>
<protein>
    <submittedName>
        <fullName evidence="3">Uncharacterized protein</fullName>
    </submittedName>
</protein>
<organism evidence="3 4">
    <name type="scientific">Zalerion maritima</name>
    <dbReference type="NCBI Taxonomy" id="339359"/>
    <lineage>
        <taxon>Eukaryota</taxon>
        <taxon>Fungi</taxon>
        <taxon>Dikarya</taxon>
        <taxon>Ascomycota</taxon>
        <taxon>Pezizomycotina</taxon>
        <taxon>Sordariomycetes</taxon>
        <taxon>Lulworthiomycetidae</taxon>
        <taxon>Lulworthiales</taxon>
        <taxon>Lulworthiaceae</taxon>
        <taxon>Zalerion</taxon>
    </lineage>
</organism>
<dbReference type="SUPFAM" id="SSF51735">
    <property type="entry name" value="NAD(P)-binding Rossmann-fold domains"/>
    <property type="match status" value="1"/>
</dbReference>
<evidence type="ECO:0000313" key="3">
    <source>
        <dbReference type="EMBL" id="KAJ2904103.1"/>
    </source>
</evidence>
<reference evidence="3" key="1">
    <citation type="submission" date="2022-07" db="EMBL/GenBank/DDBJ databases">
        <title>Draft genome sequence of Zalerion maritima ATCC 34329, a (micro)plastics degrading marine fungus.</title>
        <authorList>
            <person name="Paco A."/>
            <person name="Goncalves M.F.M."/>
            <person name="Rocha-Santos T.A.P."/>
            <person name="Alves A."/>
        </authorList>
    </citation>
    <scope>NUCLEOTIDE SEQUENCE</scope>
    <source>
        <strain evidence="3">ATCC 34329</strain>
    </source>
</reference>
<evidence type="ECO:0000313" key="4">
    <source>
        <dbReference type="Proteomes" id="UP001201980"/>
    </source>
</evidence>
<proteinExistence type="inferred from homology"/>
<comment type="caution">
    <text evidence="3">The sequence shown here is derived from an EMBL/GenBank/DDBJ whole genome shotgun (WGS) entry which is preliminary data.</text>
</comment>
<dbReference type="PANTHER" id="PTHR24320">
    <property type="entry name" value="RETINOL DEHYDROGENASE"/>
    <property type="match status" value="1"/>
</dbReference>
<name>A0AAD5WVZ9_9PEZI</name>
<dbReference type="EMBL" id="JAKWBI020000062">
    <property type="protein sequence ID" value="KAJ2904103.1"/>
    <property type="molecule type" value="Genomic_DNA"/>
</dbReference>
<dbReference type="PANTHER" id="PTHR24320:SF154">
    <property type="entry name" value="OXIDOREDUCTASE, SHORT-CHAIN DEHYDROGENASE_REDUCTASE FAMILY (AFU_ORTHOLOGUE AFUA_2G04560)"/>
    <property type="match status" value="1"/>
</dbReference>
<keyword evidence="2" id="KW-0560">Oxidoreductase</keyword>
<dbReference type="AlphaFoldDB" id="A0AAD5WVZ9"/>
<dbReference type="InterPro" id="IPR002347">
    <property type="entry name" value="SDR_fam"/>
</dbReference>
<dbReference type="Gene3D" id="3.40.50.720">
    <property type="entry name" value="NAD(P)-binding Rossmann-like Domain"/>
    <property type="match status" value="1"/>
</dbReference>
<keyword evidence="4" id="KW-1185">Reference proteome</keyword>